<evidence type="ECO:0000313" key="1">
    <source>
        <dbReference type="EMBL" id="MCU6695600.1"/>
    </source>
</evidence>
<protein>
    <submittedName>
        <fullName evidence="1">Uncharacterized protein</fullName>
    </submittedName>
</protein>
<proteinExistence type="predicted"/>
<dbReference type="Proteomes" id="UP001652461">
    <property type="component" value="Unassembled WGS sequence"/>
</dbReference>
<dbReference type="RefSeq" id="WP_158361678.1">
    <property type="nucleotide sequence ID" value="NZ_JAOQKC010000002.1"/>
</dbReference>
<accession>A0ABT2RTF8</accession>
<reference evidence="1 2" key="1">
    <citation type="journal article" date="2021" name="ISME Commun">
        <title>Automated analysis of genomic sequences facilitates high-throughput and comprehensive description of bacteria.</title>
        <authorList>
            <person name="Hitch T.C.A."/>
        </authorList>
    </citation>
    <scope>NUCLEOTIDE SEQUENCE [LARGE SCALE GENOMIC DNA]</scope>
    <source>
        <strain evidence="1 2">Sanger_04</strain>
    </source>
</reference>
<evidence type="ECO:0000313" key="2">
    <source>
        <dbReference type="Proteomes" id="UP001652461"/>
    </source>
</evidence>
<keyword evidence="2" id="KW-1185">Reference proteome</keyword>
<comment type="caution">
    <text evidence="1">The sequence shown here is derived from an EMBL/GenBank/DDBJ whole genome shotgun (WGS) entry which is preliminary data.</text>
</comment>
<sequence length="94" mass="10777">MNCKVKFDIPCVIQNALTLPKGWKWTMYCDGSGHISDPVGRTIFSYDLVAQVFEENGGGQQPWSGNEEEDDLFQDMNLEGFVRFAERKIRTEIK</sequence>
<gene>
    <name evidence="1" type="ORF">OCV63_01650</name>
</gene>
<name>A0ABT2RTF8_9FIRM</name>
<dbReference type="EMBL" id="JAOQKC010000002">
    <property type="protein sequence ID" value="MCU6695600.1"/>
    <property type="molecule type" value="Genomic_DNA"/>
</dbReference>
<organism evidence="1 2">
    <name type="scientific">Laedolimicola ammoniilytica</name>
    <dbReference type="NCBI Taxonomy" id="2981771"/>
    <lineage>
        <taxon>Bacteria</taxon>
        <taxon>Bacillati</taxon>
        <taxon>Bacillota</taxon>
        <taxon>Clostridia</taxon>
        <taxon>Lachnospirales</taxon>
        <taxon>Lachnospiraceae</taxon>
        <taxon>Laedolimicola</taxon>
    </lineage>
</organism>